<evidence type="ECO:0000256" key="3">
    <source>
        <dbReference type="ARBA" id="ARBA00022737"/>
    </source>
</evidence>
<dbReference type="GO" id="GO:0006607">
    <property type="term" value="P:NLS-bearing protein import into nucleus"/>
    <property type="evidence" value="ECO:0007669"/>
    <property type="project" value="TreeGrafter"/>
</dbReference>
<keyword evidence="8" id="KW-0539">Nucleus</keyword>
<keyword evidence="5" id="KW-0653">Protein transport</keyword>
<feature type="domain" description="Nup54 C-terminal interacting" evidence="11">
    <location>
        <begin position="479"/>
        <end position="517"/>
    </location>
</feature>
<dbReference type="GO" id="GO:0044613">
    <property type="term" value="C:nuclear pore central transport channel"/>
    <property type="evidence" value="ECO:0007669"/>
    <property type="project" value="TreeGrafter"/>
</dbReference>
<dbReference type="GO" id="GO:0051028">
    <property type="term" value="P:mRNA transport"/>
    <property type="evidence" value="ECO:0007669"/>
    <property type="project" value="UniProtKB-KW"/>
</dbReference>
<evidence type="ECO:0000256" key="2">
    <source>
        <dbReference type="ARBA" id="ARBA00022448"/>
    </source>
</evidence>
<dbReference type="Proteomes" id="UP001249851">
    <property type="component" value="Unassembled WGS sequence"/>
</dbReference>
<dbReference type="Pfam" id="PF18437">
    <property type="entry name" value="Nup54_C"/>
    <property type="match status" value="1"/>
</dbReference>
<name>A0AAD9PVP9_ACRCE</name>
<reference evidence="12" key="2">
    <citation type="journal article" date="2023" name="Science">
        <title>Genomic signatures of disease resistance in endangered staghorn corals.</title>
        <authorList>
            <person name="Vollmer S.V."/>
            <person name="Selwyn J.D."/>
            <person name="Despard B.A."/>
            <person name="Roesel C.L."/>
        </authorList>
    </citation>
    <scope>NUCLEOTIDE SEQUENCE</scope>
    <source>
        <strain evidence="12">K2</strain>
    </source>
</reference>
<accession>A0AAD9PVP9</accession>
<dbReference type="InterPro" id="IPR024864">
    <property type="entry name" value="Nup54/Nup57/Nup44"/>
</dbReference>
<keyword evidence="2" id="KW-0813">Transport</keyword>
<comment type="subcellular location">
    <subcellularLocation>
        <location evidence="1">Nucleus</location>
        <location evidence="1">Nuclear pore complex</location>
    </subcellularLocation>
</comment>
<dbReference type="InterPro" id="IPR025712">
    <property type="entry name" value="Nup54_alpha-helical_dom"/>
</dbReference>
<dbReference type="GO" id="GO:0017056">
    <property type="term" value="F:structural constituent of nuclear pore"/>
    <property type="evidence" value="ECO:0007669"/>
    <property type="project" value="TreeGrafter"/>
</dbReference>
<keyword evidence="3" id="KW-0677">Repeat</keyword>
<keyword evidence="6" id="KW-0811">Translocation</keyword>
<evidence type="ECO:0000259" key="11">
    <source>
        <dbReference type="Pfam" id="PF18437"/>
    </source>
</evidence>
<dbReference type="Gene3D" id="1.20.5.490">
    <property type="entry name" value="Single helix bin"/>
    <property type="match status" value="1"/>
</dbReference>
<evidence type="ECO:0000256" key="8">
    <source>
        <dbReference type="ARBA" id="ARBA00023242"/>
    </source>
</evidence>
<keyword evidence="7" id="KW-0906">Nuclear pore complex</keyword>
<evidence type="ECO:0000256" key="9">
    <source>
        <dbReference type="ARBA" id="ARBA00060798"/>
    </source>
</evidence>
<evidence type="ECO:0000313" key="12">
    <source>
        <dbReference type="EMBL" id="KAK2549915.1"/>
    </source>
</evidence>
<evidence type="ECO:0000256" key="4">
    <source>
        <dbReference type="ARBA" id="ARBA00022816"/>
    </source>
</evidence>
<keyword evidence="4" id="KW-0509">mRNA transport</keyword>
<gene>
    <name evidence="12" type="ORF">P5673_029517</name>
</gene>
<evidence type="ECO:0000259" key="10">
    <source>
        <dbReference type="Pfam" id="PF13874"/>
    </source>
</evidence>
<feature type="domain" description="Nucleoporin Nup54 alpha-helical" evidence="10">
    <location>
        <begin position="323"/>
        <end position="461"/>
    </location>
</feature>
<dbReference type="PANTHER" id="PTHR13000:SF0">
    <property type="entry name" value="NUCLEOPORIN P54"/>
    <property type="match status" value="1"/>
</dbReference>
<organism evidence="12 13">
    <name type="scientific">Acropora cervicornis</name>
    <name type="common">Staghorn coral</name>
    <dbReference type="NCBI Taxonomy" id="6130"/>
    <lineage>
        <taxon>Eukaryota</taxon>
        <taxon>Metazoa</taxon>
        <taxon>Cnidaria</taxon>
        <taxon>Anthozoa</taxon>
        <taxon>Hexacorallia</taxon>
        <taxon>Scleractinia</taxon>
        <taxon>Astrocoeniina</taxon>
        <taxon>Acroporidae</taxon>
        <taxon>Acropora</taxon>
    </lineage>
</organism>
<dbReference type="AlphaFoldDB" id="A0AAD9PVP9"/>
<keyword evidence="13" id="KW-1185">Reference proteome</keyword>
<dbReference type="InterPro" id="IPR040985">
    <property type="entry name" value="Nup54_C"/>
</dbReference>
<sequence>MSLFGASNQASTGGGFSFGTPSSTATAFGFGSSQAGNTAGKAFGSTITPITGFGATTTASTGSLFGTSFGGKTAAPSTFGFGTTTSVAPSLGGVGGGLNAGFGATGSSLGGSSFGQQAASGFPQLSQGLLAQSTQPVQTLLTQLTAALSRPQIYGDERDGIIAKLNQLQACWGTGKGFYNQQGPVDFSPQNPFCRFKVIGYSRLPTASNEDGHLSIEIKKKESELRPLQQGLVDALHKCLGSKPTLMVCIEGIKPLPDDRSEVIMYVVERHPNGSSRTVPATDVFTHFNQANVKTQLQSIGITNVYMKTSMTSSQLQHYLENPPVGIDSLLWEQAKKDNPDPQRLIPVVITGFSELKKRQKLQEQETMQHQKRISLISEEIADLQHNHVTTMAKLTQFKRKHLELSHRILEIMIKQECLRKSGYSVHADEEQLRAQLECLQAELNAPSQFKARLNEMMSQIRLRQSQAGERLGPGDGRYEVEDAMQAQLKQHLERQQLGLMHLIGIIKEDLQDLATIERGLTELPSSRR</sequence>
<protein>
    <submittedName>
        <fullName evidence="12">Nuclear pore complex protein Nup54</fullName>
    </submittedName>
</protein>
<evidence type="ECO:0000256" key="7">
    <source>
        <dbReference type="ARBA" id="ARBA00023132"/>
    </source>
</evidence>
<dbReference type="FunFam" id="1.20.5.490:FF:000003">
    <property type="entry name" value="nucleoporin p54 isoform X1"/>
    <property type="match status" value="1"/>
</dbReference>
<comment type="similarity">
    <text evidence="9">Belongs to the NUP54 family.</text>
</comment>
<comment type="caution">
    <text evidence="12">The sequence shown here is derived from an EMBL/GenBank/DDBJ whole genome shotgun (WGS) entry which is preliminary data.</text>
</comment>
<proteinExistence type="inferred from homology"/>
<evidence type="ECO:0000313" key="13">
    <source>
        <dbReference type="Proteomes" id="UP001249851"/>
    </source>
</evidence>
<evidence type="ECO:0000256" key="5">
    <source>
        <dbReference type="ARBA" id="ARBA00022927"/>
    </source>
</evidence>
<dbReference type="GO" id="GO:0036228">
    <property type="term" value="P:protein localization to nuclear inner membrane"/>
    <property type="evidence" value="ECO:0007669"/>
    <property type="project" value="TreeGrafter"/>
</dbReference>
<dbReference type="Gene3D" id="1.20.5.170">
    <property type="match status" value="1"/>
</dbReference>
<reference evidence="12" key="1">
    <citation type="journal article" date="2023" name="G3 (Bethesda)">
        <title>Whole genome assembly and annotation of the endangered Caribbean coral Acropora cervicornis.</title>
        <authorList>
            <person name="Selwyn J.D."/>
            <person name="Vollmer S.V."/>
        </authorList>
    </citation>
    <scope>NUCLEOTIDE SEQUENCE</scope>
    <source>
        <strain evidence="12">K2</strain>
    </source>
</reference>
<evidence type="ECO:0000256" key="6">
    <source>
        <dbReference type="ARBA" id="ARBA00023010"/>
    </source>
</evidence>
<dbReference type="PANTHER" id="PTHR13000">
    <property type="entry name" value="NUCLEOPORIN P54"/>
    <property type="match status" value="1"/>
</dbReference>
<dbReference type="Pfam" id="PF13874">
    <property type="entry name" value="Nup54"/>
    <property type="match status" value="1"/>
</dbReference>
<evidence type="ECO:0000256" key="1">
    <source>
        <dbReference type="ARBA" id="ARBA00004567"/>
    </source>
</evidence>
<dbReference type="GO" id="GO:0006999">
    <property type="term" value="P:nuclear pore organization"/>
    <property type="evidence" value="ECO:0007669"/>
    <property type="project" value="TreeGrafter"/>
</dbReference>
<dbReference type="EMBL" id="JARQWQ010000118">
    <property type="protein sequence ID" value="KAK2549915.1"/>
    <property type="molecule type" value="Genomic_DNA"/>
</dbReference>